<sequence>LHGVKSTVQTETKNPTTSFTPNFFFFIISFHWKTVPLFTSLLAAGERTNPIPATAFQPLQSELRRSELLAVNCGIVSGSMAKKNQCSSTPTHSAQSSQLQLSLRLAAFFLALGALGSTHLRTGRGYWLLNPREKLGLIRSILSVTS</sequence>
<dbReference type="AlphaFoldDB" id="A0AAV4MTR5"/>
<reference evidence="1 2" key="1">
    <citation type="submission" date="2021-06" db="EMBL/GenBank/DDBJ databases">
        <title>Caerostris extrusa draft genome.</title>
        <authorList>
            <person name="Kono N."/>
            <person name="Arakawa K."/>
        </authorList>
    </citation>
    <scope>NUCLEOTIDE SEQUENCE [LARGE SCALE GENOMIC DNA]</scope>
</reference>
<gene>
    <name evidence="1" type="ORF">CEXT_199601</name>
</gene>
<proteinExistence type="predicted"/>
<dbReference type="Proteomes" id="UP001054945">
    <property type="component" value="Unassembled WGS sequence"/>
</dbReference>
<feature type="non-terminal residue" evidence="1">
    <location>
        <position position="1"/>
    </location>
</feature>
<accession>A0AAV4MTR5</accession>
<dbReference type="EMBL" id="BPLR01020199">
    <property type="protein sequence ID" value="GIX75804.1"/>
    <property type="molecule type" value="Genomic_DNA"/>
</dbReference>
<evidence type="ECO:0000313" key="2">
    <source>
        <dbReference type="Proteomes" id="UP001054945"/>
    </source>
</evidence>
<name>A0AAV4MTR5_CAEEX</name>
<organism evidence="1 2">
    <name type="scientific">Caerostris extrusa</name>
    <name type="common">Bark spider</name>
    <name type="synonym">Caerostris bankana</name>
    <dbReference type="NCBI Taxonomy" id="172846"/>
    <lineage>
        <taxon>Eukaryota</taxon>
        <taxon>Metazoa</taxon>
        <taxon>Ecdysozoa</taxon>
        <taxon>Arthropoda</taxon>
        <taxon>Chelicerata</taxon>
        <taxon>Arachnida</taxon>
        <taxon>Araneae</taxon>
        <taxon>Araneomorphae</taxon>
        <taxon>Entelegynae</taxon>
        <taxon>Araneoidea</taxon>
        <taxon>Araneidae</taxon>
        <taxon>Caerostris</taxon>
    </lineage>
</organism>
<protein>
    <submittedName>
        <fullName evidence="1">Uncharacterized protein</fullName>
    </submittedName>
</protein>
<comment type="caution">
    <text evidence="1">The sequence shown here is derived from an EMBL/GenBank/DDBJ whole genome shotgun (WGS) entry which is preliminary data.</text>
</comment>
<evidence type="ECO:0000313" key="1">
    <source>
        <dbReference type="EMBL" id="GIX75804.1"/>
    </source>
</evidence>
<keyword evidence="2" id="KW-1185">Reference proteome</keyword>